<dbReference type="InterPro" id="IPR039371">
    <property type="entry name" value="LeuA_N_DRE-TIM"/>
</dbReference>
<evidence type="ECO:0000256" key="4">
    <source>
        <dbReference type="ARBA" id="ARBA00012973"/>
    </source>
</evidence>
<dbReference type="InterPro" id="IPR005668">
    <property type="entry name" value="IPM_Synthase"/>
</dbReference>
<dbReference type="HAMAP" id="MF_00572">
    <property type="entry name" value="LeuA_type2"/>
    <property type="match status" value="1"/>
</dbReference>
<evidence type="ECO:0000256" key="8">
    <source>
        <dbReference type="ARBA" id="ARBA00022679"/>
    </source>
</evidence>
<dbReference type="InterPro" id="IPR000891">
    <property type="entry name" value="PYR_CT"/>
</dbReference>
<comment type="subcellular location">
    <subcellularLocation>
        <location evidence="12">Cytoplasm</location>
    </subcellularLocation>
</comment>
<evidence type="ECO:0000256" key="3">
    <source>
        <dbReference type="ARBA" id="ARBA00009767"/>
    </source>
</evidence>
<evidence type="ECO:0000256" key="5">
    <source>
        <dbReference type="ARBA" id="ARBA00022430"/>
    </source>
</evidence>
<evidence type="ECO:0000256" key="6">
    <source>
        <dbReference type="ARBA" id="ARBA00022490"/>
    </source>
</evidence>
<dbReference type="Pfam" id="PF08502">
    <property type="entry name" value="LeuA_dimer"/>
    <property type="match status" value="1"/>
</dbReference>
<dbReference type="InterPro" id="IPR054692">
    <property type="entry name" value="LeuA-like_post-cat"/>
</dbReference>
<keyword evidence="7 12" id="KW-0028">Amino-acid biosynthesis</keyword>
<dbReference type="Pfam" id="PF22615">
    <property type="entry name" value="IPMS_D2"/>
    <property type="match status" value="1"/>
</dbReference>
<dbReference type="SUPFAM" id="SSF110921">
    <property type="entry name" value="2-isopropylmalate synthase LeuA, allosteric (dimerisation) domain"/>
    <property type="match status" value="1"/>
</dbReference>
<dbReference type="FunFam" id="3.30.160.270:FF:000006">
    <property type="entry name" value="2-isopropylmalate synthase"/>
    <property type="match status" value="1"/>
</dbReference>
<dbReference type="InterPro" id="IPR002034">
    <property type="entry name" value="AIPM/Hcit_synth_CS"/>
</dbReference>
<keyword evidence="10 12" id="KW-0460">Magnesium</keyword>
<dbReference type="PROSITE" id="PS50991">
    <property type="entry name" value="PYR_CT"/>
    <property type="match status" value="1"/>
</dbReference>
<feature type="binding site" evidence="12">
    <location>
        <position position="274"/>
    </location>
    <ligand>
        <name>Mg(2+)</name>
        <dbReference type="ChEBI" id="CHEBI:18420"/>
    </ligand>
</feature>
<dbReference type="GO" id="GO:0009098">
    <property type="term" value="P:L-leucine biosynthetic process"/>
    <property type="evidence" value="ECO:0007669"/>
    <property type="project" value="UniProtKB-UniRule"/>
</dbReference>
<dbReference type="CDD" id="cd07942">
    <property type="entry name" value="DRE_TIM_LeuA"/>
    <property type="match status" value="1"/>
</dbReference>
<dbReference type="EMBL" id="RKQG01000001">
    <property type="protein sequence ID" value="RPE34818.1"/>
    <property type="molecule type" value="Genomic_DNA"/>
</dbReference>
<evidence type="ECO:0000256" key="12">
    <source>
        <dbReference type="HAMAP-Rule" id="MF_00572"/>
    </source>
</evidence>
<dbReference type="Proteomes" id="UP000266906">
    <property type="component" value="Unassembled WGS sequence"/>
</dbReference>
<evidence type="ECO:0000256" key="2">
    <source>
        <dbReference type="ARBA" id="ARBA00004689"/>
    </source>
</evidence>
<protein>
    <recommendedName>
        <fullName evidence="4 12">2-isopropylmalate synthase</fullName>
        <ecNumber evidence="4 12">2.3.3.13</ecNumber>
    </recommendedName>
    <alternativeName>
        <fullName evidence="12">Alpha-IPM synthase</fullName>
    </alternativeName>
    <alternativeName>
        <fullName evidence="12">Alpha-isopropylmalate synthase</fullName>
    </alternativeName>
</protein>
<evidence type="ECO:0000313" key="15">
    <source>
        <dbReference type="Proteomes" id="UP000266906"/>
    </source>
</evidence>
<dbReference type="PROSITE" id="PS00815">
    <property type="entry name" value="AIPM_HOMOCIT_SYNTH_1"/>
    <property type="match status" value="1"/>
</dbReference>
<dbReference type="AlphaFoldDB" id="A0A3N4RN03"/>
<accession>A0A3N4RN03</accession>
<keyword evidence="11 12" id="KW-0100">Branched-chain amino acid biosynthesis</keyword>
<evidence type="ECO:0000256" key="9">
    <source>
        <dbReference type="ARBA" id="ARBA00022723"/>
    </source>
</evidence>
<comment type="pathway">
    <text evidence="2 12">Amino-acid biosynthesis; L-leucine biosynthesis; L-leucine from 3-methyl-2-oxobutanoate: step 1/4.</text>
</comment>
<keyword evidence="9 12" id="KW-0479">Metal-binding</keyword>
<name>A0A3N4RN03_9ACTN</name>
<sequence length="594" mass="64719">MTEQSSVARAFVDRPTPITAGTVQQKPSGMPFQRYVPFGTVDLPDRTWPSKVITQAPRWLSTDLRDGNQALIDPMSPARKRKMFDLLVGMGYKEIEVGFPSSGATDFNFVRSLIDEGAIPEDVTISVLTQAREDLIERTVESLKGAQRATVHLYNATSPLFRRVVFRASKEEIKAIAVDGTRLVMEYAEKILGDGTVFGYEYSPEIFIDTELDYALEVCEAVMDVWQPGEGREIILNLPTTVERSTPNVYADKIEWMSRNLSRREFVCLSTHPHNDRGTGVASAELAVMAGADRVEGCLFGQGERTGNLDLVNVGMNLFSQGVDPMIDFSDIDEIRRTAEYCNQMPVAERHPYAGDLVFTSFSGSHQDAIKKGFDALEADAAAAGVPVSEYTWGVPYLPIDPKDVGRSYEAVIRVNSQSGKGGIAYVLKNDHKLDLPRRMQIEFSRIIQAKTDAEGGEVTPADIWAVFQDEYLPTPANPWGRISLSGSRSLTTEDGRDALSTEAVVDGTPVTLTGTGNGPVSAFVNALASIGVDVRVLDYAEHALSEGGDAQAAAYVECAVGDKVLWGVGIDSNTVLASLKALVSAVNRSAQRD</sequence>
<dbReference type="SUPFAM" id="SSF51569">
    <property type="entry name" value="Aldolase"/>
    <property type="match status" value="1"/>
</dbReference>
<dbReference type="SMART" id="SM00917">
    <property type="entry name" value="LeuA_dimer"/>
    <property type="match status" value="1"/>
</dbReference>
<dbReference type="PANTHER" id="PTHR46911:SF1">
    <property type="entry name" value="2-ISOPROPYLMALATE SYNTHASE"/>
    <property type="match status" value="1"/>
</dbReference>
<dbReference type="UniPathway" id="UPA00048">
    <property type="reaction ID" value="UER00070"/>
</dbReference>
<dbReference type="GO" id="GO:0003985">
    <property type="term" value="F:acetyl-CoA C-acetyltransferase activity"/>
    <property type="evidence" value="ECO:0007669"/>
    <property type="project" value="UniProtKB-UniRule"/>
</dbReference>
<dbReference type="InterPro" id="IPR036230">
    <property type="entry name" value="LeuA_allosteric_dom_sf"/>
</dbReference>
<feature type="binding site" evidence="12">
    <location>
        <position position="272"/>
    </location>
    <ligand>
        <name>Mg(2+)</name>
        <dbReference type="ChEBI" id="CHEBI:18420"/>
    </ligand>
</feature>
<feature type="domain" description="Pyruvate carboxyltransferase" evidence="13">
    <location>
        <begin position="57"/>
        <end position="333"/>
    </location>
</feature>
<evidence type="ECO:0000259" key="13">
    <source>
        <dbReference type="PROSITE" id="PS50991"/>
    </source>
</evidence>
<dbReference type="GO" id="GO:0003852">
    <property type="term" value="F:2-isopropylmalate synthase activity"/>
    <property type="evidence" value="ECO:0007669"/>
    <property type="project" value="UniProtKB-UniRule"/>
</dbReference>
<dbReference type="InterPro" id="IPR013709">
    <property type="entry name" value="2-isopropylmalate_synth_dimer"/>
</dbReference>
<evidence type="ECO:0000256" key="1">
    <source>
        <dbReference type="ARBA" id="ARBA00000064"/>
    </source>
</evidence>
<evidence type="ECO:0000256" key="7">
    <source>
        <dbReference type="ARBA" id="ARBA00022605"/>
    </source>
</evidence>
<dbReference type="PROSITE" id="PS00816">
    <property type="entry name" value="AIPM_HOMOCIT_SYNTH_2"/>
    <property type="match status" value="1"/>
</dbReference>
<dbReference type="Gene3D" id="3.30.160.270">
    <property type="match status" value="1"/>
</dbReference>
<comment type="subunit">
    <text evidence="12">Homodimer.</text>
</comment>
<dbReference type="SUPFAM" id="SSF89000">
    <property type="entry name" value="post-HMGL domain-like"/>
    <property type="match status" value="1"/>
</dbReference>
<evidence type="ECO:0000313" key="14">
    <source>
        <dbReference type="EMBL" id="RPE34818.1"/>
    </source>
</evidence>
<comment type="catalytic activity">
    <reaction evidence="1 12">
        <text>3-methyl-2-oxobutanoate + acetyl-CoA + H2O = (2S)-2-isopropylmalate + CoA + H(+)</text>
        <dbReference type="Rhea" id="RHEA:21524"/>
        <dbReference type="ChEBI" id="CHEBI:1178"/>
        <dbReference type="ChEBI" id="CHEBI:11851"/>
        <dbReference type="ChEBI" id="CHEBI:15377"/>
        <dbReference type="ChEBI" id="CHEBI:15378"/>
        <dbReference type="ChEBI" id="CHEBI:57287"/>
        <dbReference type="ChEBI" id="CHEBI:57288"/>
        <dbReference type="EC" id="2.3.3.13"/>
    </reaction>
</comment>
<comment type="function">
    <text evidence="12">Catalyzes the condensation of the acetyl group of acetyl-CoA with 3-methyl-2-oxobutanoate (2-ketoisovalerate) to form 3-carboxy-3-hydroxy-4-methylpentanoate (2-isopropylmalate).</text>
</comment>
<dbReference type="NCBIfam" id="NF002991">
    <property type="entry name" value="PRK03739.1"/>
    <property type="match status" value="1"/>
</dbReference>
<dbReference type="EC" id="2.3.3.13" evidence="4 12"/>
<organism evidence="14 15">
    <name type="scientific">Kitasatospora cineracea</name>
    <dbReference type="NCBI Taxonomy" id="88074"/>
    <lineage>
        <taxon>Bacteria</taxon>
        <taxon>Bacillati</taxon>
        <taxon>Actinomycetota</taxon>
        <taxon>Actinomycetes</taxon>
        <taxon>Kitasatosporales</taxon>
        <taxon>Streptomycetaceae</taxon>
        <taxon>Kitasatospora</taxon>
    </lineage>
</organism>
<keyword evidence="5 12" id="KW-0432">Leucine biosynthesis</keyword>
<keyword evidence="15" id="KW-1185">Reference proteome</keyword>
<keyword evidence="8 12" id="KW-0808">Transferase</keyword>
<dbReference type="GO" id="GO:0005737">
    <property type="term" value="C:cytoplasm"/>
    <property type="evidence" value="ECO:0007669"/>
    <property type="project" value="UniProtKB-SubCell"/>
</dbReference>
<dbReference type="Pfam" id="PF00682">
    <property type="entry name" value="HMGL-like"/>
    <property type="match status" value="1"/>
</dbReference>
<reference evidence="14 15" key="1">
    <citation type="submission" date="2018-11" db="EMBL/GenBank/DDBJ databases">
        <title>Sequencing the genomes of 1000 actinobacteria strains.</title>
        <authorList>
            <person name="Klenk H.-P."/>
        </authorList>
    </citation>
    <scope>NUCLEOTIDE SEQUENCE [LARGE SCALE GENOMIC DNA]</scope>
    <source>
        <strain evidence="14 15">DSM 44781</strain>
    </source>
</reference>
<comment type="caution">
    <text evidence="14">The sequence shown here is derived from an EMBL/GenBank/DDBJ whole genome shotgun (WGS) entry which is preliminary data.</text>
</comment>
<dbReference type="Gene3D" id="3.20.20.70">
    <property type="entry name" value="Aldolase class I"/>
    <property type="match status" value="1"/>
</dbReference>
<dbReference type="RefSeq" id="WP_123818455.1">
    <property type="nucleotide sequence ID" value="NZ_RKQG01000001.1"/>
</dbReference>
<feature type="region of interest" description="Regulatory domain" evidence="12">
    <location>
        <begin position="475"/>
        <end position="594"/>
    </location>
</feature>
<keyword evidence="6 12" id="KW-0963">Cytoplasm</keyword>
<dbReference type="PANTHER" id="PTHR46911">
    <property type="match status" value="1"/>
</dbReference>
<feature type="binding site" evidence="12">
    <location>
        <position position="66"/>
    </location>
    <ligand>
        <name>Mg(2+)</name>
        <dbReference type="ChEBI" id="CHEBI:18420"/>
    </ligand>
</feature>
<dbReference type="FunFam" id="3.20.20.70:FF:000045">
    <property type="entry name" value="2-isopropylmalate synthase"/>
    <property type="match status" value="1"/>
</dbReference>
<evidence type="ECO:0000256" key="11">
    <source>
        <dbReference type="ARBA" id="ARBA00023304"/>
    </source>
</evidence>
<gene>
    <name evidence="12" type="primary">leuA</name>
    <name evidence="14" type="ORF">EDD38_3155</name>
</gene>
<proteinExistence type="inferred from homology"/>
<evidence type="ECO:0000256" key="10">
    <source>
        <dbReference type="ARBA" id="ARBA00022842"/>
    </source>
</evidence>
<dbReference type="NCBIfam" id="TIGR00970">
    <property type="entry name" value="leuA_yeast"/>
    <property type="match status" value="1"/>
</dbReference>
<feature type="binding site" evidence="12">
    <location>
        <position position="308"/>
    </location>
    <ligand>
        <name>Mg(2+)</name>
        <dbReference type="ChEBI" id="CHEBI:18420"/>
    </ligand>
</feature>
<dbReference type="GO" id="GO:0000287">
    <property type="term" value="F:magnesium ion binding"/>
    <property type="evidence" value="ECO:0007669"/>
    <property type="project" value="UniProtKB-UniRule"/>
</dbReference>
<comment type="cofactor">
    <cofactor evidence="12">
        <name>Mg(2+)</name>
        <dbReference type="ChEBI" id="CHEBI:18420"/>
    </cofactor>
</comment>
<comment type="similarity">
    <text evidence="3 12">Belongs to the alpha-IPM synthase/homocitrate synthase family. LeuA type 2 subfamily.</text>
</comment>
<dbReference type="InterPro" id="IPR013785">
    <property type="entry name" value="Aldolase_TIM"/>
</dbReference>